<dbReference type="InterPro" id="IPR036942">
    <property type="entry name" value="Beta-barrel_TonB_sf"/>
</dbReference>
<keyword evidence="9" id="KW-0675">Receptor</keyword>
<evidence type="ECO:0000256" key="7">
    <source>
        <dbReference type="ARBA" id="ARBA00023237"/>
    </source>
</evidence>
<comment type="subcellular location">
    <subcellularLocation>
        <location evidence="1">Cell outer membrane</location>
        <topology evidence="1">Multi-pass membrane protein</topology>
    </subcellularLocation>
</comment>
<keyword evidence="10" id="KW-1185">Reference proteome</keyword>
<dbReference type="PANTHER" id="PTHR30069">
    <property type="entry name" value="TONB-DEPENDENT OUTER MEMBRANE RECEPTOR"/>
    <property type="match status" value="1"/>
</dbReference>
<organism evidence="9 10">
    <name type="scientific">Paracoccus cavernae</name>
    <dbReference type="NCBI Taxonomy" id="1571207"/>
    <lineage>
        <taxon>Bacteria</taxon>
        <taxon>Pseudomonadati</taxon>
        <taxon>Pseudomonadota</taxon>
        <taxon>Alphaproteobacteria</taxon>
        <taxon>Rhodobacterales</taxon>
        <taxon>Paracoccaceae</taxon>
        <taxon>Paracoccus</taxon>
    </lineage>
</organism>
<keyword evidence="3" id="KW-0813">Transport</keyword>
<gene>
    <name evidence="9" type="ORF">QWZ10_13945</name>
</gene>
<proteinExistence type="inferred from homology"/>
<dbReference type="Gene3D" id="2.40.170.20">
    <property type="entry name" value="TonB-dependent receptor, beta-barrel domain"/>
    <property type="match status" value="1"/>
</dbReference>
<keyword evidence="4" id="KW-1134">Transmembrane beta strand</keyword>
<evidence type="ECO:0000313" key="9">
    <source>
        <dbReference type="EMBL" id="MDN3712568.1"/>
    </source>
</evidence>
<dbReference type="Proteomes" id="UP001243846">
    <property type="component" value="Unassembled WGS sequence"/>
</dbReference>
<comment type="caution">
    <text evidence="9">The sequence shown here is derived from an EMBL/GenBank/DDBJ whole genome shotgun (WGS) entry which is preliminary data.</text>
</comment>
<evidence type="ECO:0000256" key="6">
    <source>
        <dbReference type="ARBA" id="ARBA00023136"/>
    </source>
</evidence>
<evidence type="ECO:0000256" key="2">
    <source>
        <dbReference type="ARBA" id="ARBA00009810"/>
    </source>
</evidence>
<accession>A0ABT8D9J8</accession>
<dbReference type="SUPFAM" id="SSF56935">
    <property type="entry name" value="Porins"/>
    <property type="match status" value="1"/>
</dbReference>
<keyword evidence="7" id="KW-0998">Cell outer membrane</keyword>
<evidence type="ECO:0000256" key="4">
    <source>
        <dbReference type="ARBA" id="ARBA00022452"/>
    </source>
</evidence>
<evidence type="ECO:0000256" key="3">
    <source>
        <dbReference type="ARBA" id="ARBA00022448"/>
    </source>
</evidence>
<feature type="region of interest" description="Disordered" evidence="8">
    <location>
        <begin position="1"/>
        <end position="29"/>
    </location>
</feature>
<evidence type="ECO:0000256" key="5">
    <source>
        <dbReference type="ARBA" id="ARBA00022692"/>
    </source>
</evidence>
<name>A0ABT8D9J8_9RHOB</name>
<keyword evidence="5" id="KW-0812">Transmembrane</keyword>
<sequence>MGTRRGLLGGERRGSGRRHPRSLPNNRATLSANWRATDELKLGVRSTLAVGRDKLNGSRRGGYGTHDIFATYAPQEGFAKGIEVHFGVDNVTNREYVPATWVTGPAPGRNFKLALSRNF</sequence>
<evidence type="ECO:0000256" key="8">
    <source>
        <dbReference type="SAM" id="MobiDB-lite"/>
    </source>
</evidence>
<dbReference type="InterPro" id="IPR039426">
    <property type="entry name" value="TonB-dep_rcpt-like"/>
</dbReference>
<evidence type="ECO:0000256" key="1">
    <source>
        <dbReference type="ARBA" id="ARBA00004571"/>
    </source>
</evidence>
<dbReference type="PANTHER" id="PTHR30069:SF41">
    <property type="entry name" value="HEME_HEMOPEXIN UTILIZATION PROTEIN C"/>
    <property type="match status" value="1"/>
</dbReference>
<keyword evidence="6" id="KW-0472">Membrane</keyword>
<reference evidence="10" key="1">
    <citation type="journal article" date="2019" name="Int. J. Syst. Evol. Microbiol.">
        <title>The Global Catalogue of Microorganisms (GCM) 10K type strain sequencing project: providing services to taxonomists for standard genome sequencing and annotation.</title>
        <authorList>
            <consortium name="The Broad Institute Genomics Platform"/>
            <consortium name="The Broad Institute Genome Sequencing Center for Infectious Disease"/>
            <person name="Wu L."/>
            <person name="Ma J."/>
        </authorList>
    </citation>
    <scope>NUCLEOTIDE SEQUENCE [LARGE SCALE GENOMIC DNA]</scope>
    <source>
        <strain evidence="10">CECT 8482</strain>
    </source>
</reference>
<dbReference type="EMBL" id="JAUFRC010000001">
    <property type="protein sequence ID" value="MDN3712568.1"/>
    <property type="molecule type" value="Genomic_DNA"/>
</dbReference>
<comment type="similarity">
    <text evidence="2">Belongs to the TonB-dependent receptor family.</text>
</comment>
<evidence type="ECO:0000313" key="10">
    <source>
        <dbReference type="Proteomes" id="UP001243846"/>
    </source>
</evidence>
<protein>
    <submittedName>
        <fullName evidence="9">TonB-dependent receptor</fullName>
    </submittedName>
</protein>